<reference evidence="2" key="1">
    <citation type="submission" date="2017-11" db="EMBL/GenBank/DDBJ databases">
        <authorList>
            <person name="Kuznetsova I."/>
            <person name="Sazanova A."/>
            <person name="Chirak E."/>
            <person name="Safronova V."/>
            <person name="Willems A."/>
        </authorList>
    </citation>
    <scope>NUCLEOTIDE SEQUENCE [LARGE SCALE GENOMIC DNA]</scope>
    <source>
        <strain evidence="2">PEPV15</strain>
    </source>
</reference>
<dbReference type="FunFam" id="3.40.50.150:FF:000346">
    <property type="entry name" value="Phospholipid N-methyltransferase"/>
    <property type="match status" value="1"/>
</dbReference>
<keyword evidence="1" id="KW-0808">Transferase</keyword>
<dbReference type="GO" id="GO:0008168">
    <property type="term" value="F:methyltransferase activity"/>
    <property type="evidence" value="ECO:0007669"/>
    <property type="project" value="UniProtKB-KW"/>
</dbReference>
<evidence type="ECO:0000313" key="1">
    <source>
        <dbReference type="EMBL" id="PSH57305.1"/>
    </source>
</evidence>
<dbReference type="Gene3D" id="3.40.50.150">
    <property type="entry name" value="Vaccinia Virus protein VP39"/>
    <property type="match status" value="1"/>
</dbReference>
<dbReference type="AlphaFoldDB" id="A0A2P7ASV4"/>
<dbReference type="Proteomes" id="UP000241158">
    <property type="component" value="Unassembled WGS sequence"/>
</dbReference>
<comment type="caution">
    <text evidence="1">The sequence shown here is derived from an EMBL/GenBank/DDBJ whole genome shotgun (WGS) entry which is preliminary data.</text>
</comment>
<dbReference type="GO" id="GO:0032259">
    <property type="term" value="P:methylation"/>
    <property type="evidence" value="ECO:0007669"/>
    <property type="project" value="UniProtKB-KW"/>
</dbReference>
<evidence type="ECO:0000313" key="2">
    <source>
        <dbReference type="Proteomes" id="UP000241158"/>
    </source>
</evidence>
<keyword evidence="1" id="KW-0489">Methyltransferase</keyword>
<dbReference type="SUPFAM" id="SSF53335">
    <property type="entry name" value="S-adenosyl-L-methionine-dependent methyltransferases"/>
    <property type="match status" value="1"/>
</dbReference>
<proteinExistence type="predicted"/>
<accession>A0A2P7ASV4</accession>
<keyword evidence="2" id="KW-1185">Reference proteome</keyword>
<sequence>MAETFGFFQAWLKNPLRVAAIAPSGRALASLITSETSHDTGPVIELGPGTGAFTRALIARGVRQEDLALIEFGSEFAAALQFHYPRARTLCMDAARLRTVDLFDGRSAGAVVSGLPLLSMPPRKVIAILIGAFRKMEPDGALYQFTYGPRCPVPPRLLDHLGLEAERIGGAFANLPPAAVYRIRRTHPPLSTLSRFSSRQHVLVE</sequence>
<gene>
    <name evidence="1" type="ORF">CU100_18070</name>
</gene>
<dbReference type="EMBL" id="PGGN01000003">
    <property type="protein sequence ID" value="PSH57305.1"/>
    <property type="molecule type" value="Genomic_DNA"/>
</dbReference>
<protein>
    <submittedName>
        <fullName evidence="1">Phospholipid methyltransferase</fullName>
    </submittedName>
</protein>
<dbReference type="OrthoDB" id="9805585at2"/>
<name>A0A2P7ASV4_9HYPH</name>
<dbReference type="InterPro" id="IPR029063">
    <property type="entry name" value="SAM-dependent_MTases_sf"/>
</dbReference>
<organism evidence="1 2">
    <name type="scientific">Phyllobacterium endophyticum</name>
    <dbReference type="NCBI Taxonomy" id="1149773"/>
    <lineage>
        <taxon>Bacteria</taxon>
        <taxon>Pseudomonadati</taxon>
        <taxon>Pseudomonadota</taxon>
        <taxon>Alphaproteobacteria</taxon>
        <taxon>Hyphomicrobiales</taxon>
        <taxon>Phyllobacteriaceae</taxon>
        <taxon>Phyllobacterium</taxon>
    </lineage>
</organism>